<evidence type="ECO:0000256" key="1">
    <source>
        <dbReference type="SAM" id="SignalP"/>
    </source>
</evidence>
<keyword evidence="3" id="KW-1185">Reference proteome</keyword>
<accession>A0A239JSD8</accession>
<dbReference type="EMBL" id="FZOY01000006">
    <property type="protein sequence ID" value="SNT08669.1"/>
    <property type="molecule type" value="Genomic_DNA"/>
</dbReference>
<evidence type="ECO:0008006" key="4">
    <source>
        <dbReference type="Google" id="ProtNLM"/>
    </source>
</evidence>
<dbReference type="Proteomes" id="UP000198426">
    <property type="component" value="Unassembled WGS sequence"/>
</dbReference>
<reference evidence="2 3" key="1">
    <citation type="submission" date="2017-06" db="EMBL/GenBank/DDBJ databases">
        <authorList>
            <person name="Kim H.J."/>
            <person name="Triplett B.A."/>
        </authorList>
    </citation>
    <scope>NUCLEOTIDE SEQUENCE [LARGE SCALE GENOMIC DNA]</scope>
    <source>
        <strain evidence="2 3">DSM 29339</strain>
    </source>
</reference>
<dbReference type="RefSeq" id="WP_089233995.1">
    <property type="nucleotide sequence ID" value="NZ_FZOY01000006.1"/>
</dbReference>
<dbReference type="OrthoDB" id="7742632at2"/>
<sequence length="142" mass="15862">MRQKMFAGLIAATVFLSTLPGAAQERVSVFEDYAAFDSFVTDMVNRRAFGALLQRMGGGDRLTLADVQRITEQSRQSFPQDFENSEVLRTQDLGNGFSQEARAFWVGETYAFVYILLHERDDGLVVVNFAIHASPAPVLSMF</sequence>
<feature type="chain" id="PRO_5012376269" description="DUF3887 domain-containing protein" evidence="1">
    <location>
        <begin position="24"/>
        <end position="142"/>
    </location>
</feature>
<feature type="signal peptide" evidence="1">
    <location>
        <begin position="1"/>
        <end position="23"/>
    </location>
</feature>
<organism evidence="2 3">
    <name type="scientific">Tropicimonas sediminicola</name>
    <dbReference type="NCBI Taxonomy" id="1031541"/>
    <lineage>
        <taxon>Bacteria</taxon>
        <taxon>Pseudomonadati</taxon>
        <taxon>Pseudomonadota</taxon>
        <taxon>Alphaproteobacteria</taxon>
        <taxon>Rhodobacterales</taxon>
        <taxon>Roseobacteraceae</taxon>
        <taxon>Tropicimonas</taxon>
    </lineage>
</organism>
<keyword evidence="1" id="KW-0732">Signal</keyword>
<name>A0A239JSD8_9RHOB</name>
<proteinExistence type="predicted"/>
<evidence type="ECO:0000313" key="3">
    <source>
        <dbReference type="Proteomes" id="UP000198426"/>
    </source>
</evidence>
<evidence type="ECO:0000313" key="2">
    <source>
        <dbReference type="EMBL" id="SNT08669.1"/>
    </source>
</evidence>
<gene>
    <name evidence="2" type="ORF">SAMN05421757_10641</name>
</gene>
<protein>
    <recommendedName>
        <fullName evidence="4">DUF3887 domain-containing protein</fullName>
    </recommendedName>
</protein>
<dbReference type="AlphaFoldDB" id="A0A239JSD8"/>